<evidence type="ECO:0000259" key="3">
    <source>
        <dbReference type="PROSITE" id="PS50966"/>
    </source>
</evidence>
<feature type="compositionally biased region" description="Basic residues" evidence="2">
    <location>
        <begin position="365"/>
        <end position="374"/>
    </location>
</feature>
<dbReference type="InterPro" id="IPR004330">
    <property type="entry name" value="FAR1_DNA_bnd_dom"/>
</dbReference>
<dbReference type="GO" id="GO:0008270">
    <property type="term" value="F:zinc ion binding"/>
    <property type="evidence" value="ECO:0007669"/>
    <property type="project" value="UniProtKB-KW"/>
</dbReference>
<dbReference type="PANTHER" id="PTHR47718:SF12">
    <property type="entry name" value="PROTEIN FAR1-RELATED SEQUENCE"/>
    <property type="match status" value="1"/>
</dbReference>
<dbReference type="Pfam" id="PF04434">
    <property type="entry name" value="SWIM"/>
    <property type="match status" value="1"/>
</dbReference>
<feature type="domain" description="SWIM-type" evidence="3">
    <location>
        <begin position="210"/>
        <end position="246"/>
    </location>
</feature>
<keyword evidence="1" id="KW-0862">Zinc</keyword>
<feature type="compositionally biased region" description="Polar residues" evidence="2">
    <location>
        <begin position="352"/>
        <end position="363"/>
    </location>
</feature>
<dbReference type="PANTHER" id="PTHR47718">
    <property type="entry name" value="OS01G0519700 PROTEIN"/>
    <property type="match status" value="1"/>
</dbReference>
<accession>A0A2U1Q4N8</accession>
<dbReference type="InterPro" id="IPR007527">
    <property type="entry name" value="Znf_SWIM"/>
</dbReference>
<feature type="compositionally biased region" description="Basic and acidic residues" evidence="2">
    <location>
        <begin position="317"/>
        <end position="334"/>
    </location>
</feature>
<evidence type="ECO:0000313" key="4">
    <source>
        <dbReference type="EMBL" id="PWA92966.1"/>
    </source>
</evidence>
<feature type="compositionally biased region" description="Acidic residues" evidence="2">
    <location>
        <begin position="42"/>
        <end position="59"/>
    </location>
</feature>
<dbReference type="PROSITE" id="PS50966">
    <property type="entry name" value="ZF_SWIM"/>
    <property type="match status" value="1"/>
</dbReference>
<proteinExistence type="predicted"/>
<evidence type="ECO:0000256" key="1">
    <source>
        <dbReference type="PROSITE-ProRule" id="PRU00325"/>
    </source>
</evidence>
<organism evidence="4 5">
    <name type="scientific">Artemisia annua</name>
    <name type="common">Sweet wormwood</name>
    <dbReference type="NCBI Taxonomy" id="35608"/>
    <lineage>
        <taxon>Eukaryota</taxon>
        <taxon>Viridiplantae</taxon>
        <taxon>Streptophyta</taxon>
        <taxon>Embryophyta</taxon>
        <taxon>Tracheophyta</taxon>
        <taxon>Spermatophyta</taxon>
        <taxon>Magnoliopsida</taxon>
        <taxon>eudicotyledons</taxon>
        <taxon>Gunneridae</taxon>
        <taxon>Pentapetalae</taxon>
        <taxon>asterids</taxon>
        <taxon>campanulids</taxon>
        <taxon>Asterales</taxon>
        <taxon>Asteraceae</taxon>
        <taxon>Asteroideae</taxon>
        <taxon>Anthemideae</taxon>
        <taxon>Artemisiinae</taxon>
        <taxon>Artemisia</taxon>
    </lineage>
</organism>
<feature type="region of interest" description="Disordered" evidence="2">
    <location>
        <begin position="303"/>
        <end position="335"/>
    </location>
</feature>
<feature type="region of interest" description="Disordered" evidence="2">
    <location>
        <begin position="352"/>
        <end position="374"/>
    </location>
</feature>
<protein>
    <submittedName>
        <fullName evidence="4">FAR1 DNA binding domain-containing protein</fullName>
    </submittedName>
</protein>
<comment type="caution">
    <text evidence="4">The sequence shown here is derived from an EMBL/GenBank/DDBJ whole genome shotgun (WGS) entry which is preliminary data.</text>
</comment>
<feature type="compositionally biased region" description="Basic and acidic residues" evidence="2">
    <location>
        <begin position="60"/>
        <end position="78"/>
    </location>
</feature>
<feature type="compositionally biased region" description="Low complexity" evidence="2">
    <location>
        <begin position="1"/>
        <end position="15"/>
    </location>
</feature>
<evidence type="ECO:0000313" key="5">
    <source>
        <dbReference type="Proteomes" id="UP000245207"/>
    </source>
</evidence>
<keyword evidence="5" id="KW-1185">Reference proteome</keyword>
<reference evidence="4 5" key="1">
    <citation type="journal article" date="2018" name="Mol. Plant">
        <title>The genome of Artemisia annua provides insight into the evolution of Asteraceae family and artemisinin biosynthesis.</title>
        <authorList>
            <person name="Shen Q."/>
            <person name="Zhang L."/>
            <person name="Liao Z."/>
            <person name="Wang S."/>
            <person name="Yan T."/>
            <person name="Shi P."/>
            <person name="Liu M."/>
            <person name="Fu X."/>
            <person name="Pan Q."/>
            <person name="Wang Y."/>
            <person name="Lv Z."/>
            <person name="Lu X."/>
            <person name="Zhang F."/>
            <person name="Jiang W."/>
            <person name="Ma Y."/>
            <person name="Chen M."/>
            <person name="Hao X."/>
            <person name="Li L."/>
            <person name="Tang Y."/>
            <person name="Lv G."/>
            <person name="Zhou Y."/>
            <person name="Sun X."/>
            <person name="Brodelius P.E."/>
            <person name="Rose J.K.C."/>
            <person name="Tang K."/>
        </authorList>
    </citation>
    <scope>NUCLEOTIDE SEQUENCE [LARGE SCALE GENOMIC DNA]</scope>
    <source>
        <strain evidence="5">cv. Huhao1</strain>
        <tissue evidence="4">Leaf</tissue>
    </source>
</reference>
<dbReference type="OrthoDB" id="681878at2759"/>
<feature type="compositionally biased region" description="Polar residues" evidence="2">
    <location>
        <begin position="16"/>
        <end position="30"/>
    </location>
</feature>
<dbReference type="Pfam" id="PF03101">
    <property type="entry name" value="FAR1"/>
    <property type="match status" value="1"/>
</dbReference>
<dbReference type="AlphaFoldDB" id="A0A2U1Q4N8"/>
<dbReference type="Proteomes" id="UP000245207">
    <property type="component" value="Unassembled WGS sequence"/>
</dbReference>
<name>A0A2U1Q4N8_ARTAN</name>
<sequence length="374" mass="42387">MNPTDPSTKPPDSSTNQSESSTNPSDSSIINDIDENHLIEVPVDDLVTEGDLPEDEDEDATVKEVHDSMKSPRPTLYEHSETPGISVYWVPHVDERITVPEEGKSYDTIDEAIEMYSNYAEVGGFQIKKACQKTTKSEIVTLKYIMCNKEGAPRHVNIDTLDAKHSDKQKRHTTIHVTGCKARIRIINKELAKEQAEEEETEAKRKFIDYKVLRTIEDGSVVCTCRHFARFGFLCRHIFCVFKNRDINVIPEKLGDNVEKMGDFVEKLEKLKTEVEAEVPNHPSIETGDVIGEHYAISKPKEKTVNNPTRVGNKGNITEKERNKRRKSEKEKVLGVKKKQKKKCGFCGVKTNLHTNTTCPDNQNARRKPKPIVS</sequence>
<dbReference type="EMBL" id="PKPP01000421">
    <property type="protein sequence ID" value="PWA92966.1"/>
    <property type="molecule type" value="Genomic_DNA"/>
</dbReference>
<gene>
    <name evidence="4" type="ORF">CTI12_AA068210</name>
</gene>
<evidence type="ECO:0000256" key="2">
    <source>
        <dbReference type="SAM" id="MobiDB-lite"/>
    </source>
</evidence>
<keyword evidence="1" id="KW-0863">Zinc-finger</keyword>
<keyword evidence="1" id="KW-0479">Metal-binding</keyword>
<feature type="region of interest" description="Disordered" evidence="2">
    <location>
        <begin position="1"/>
        <end position="78"/>
    </location>
</feature>